<evidence type="ECO:0000256" key="4">
    <source>
        <dbReference type="ARBA" id="ARBA00022679"/>
    </source>
</evidence>
<sequence length="483" mass="55117">MSLDGEEQDDELLALASIYEDSFVSALDHDAEEDLAVKDEVLKGGELAIHLDLPPEFSILSKRVGENDEVLEQRLVVEHLPPLYLHFTYPSTYPSEHPPNFTLSCKWLNRAQLTQLCTQLDAQWEENKGSVIMFTWAQFLKDSSLESLGFTDELNLDIIKPVQSMNIGDGALQQEVQGETGANGDEGKICDNSHSDNSGKTEGAAVVSEAGHGSLSLDSRTIQDIAPNTNMLRLLRDYDEDMRRKVFSNKNFECKVCFMDKLGSHCLEFWPCHHVYCKDCMASYFEVQINEGNIKFLRCPEDDCESEANPKQVQELVSEDMYKRWDEMLLNTTLSALGDIQPCPRMHCQYPVTIEEGQGSCPSCKFVFCGLCRFGWHGIEPCKLKKTEARQALDLYVSGDADAKRELERRFGKKYMELLMNEYLSLNYLEENSKQCPKCCAKIEKIDGCNKMTCQQCSNYFCWLCNKLLNKFRPYEHFNDKRA</sequence>
<keyword evidence="17" id="KW-1185">Reference proteome</keyword>
<keyword evidence="7 11" id="KW-0863">Zinc-finger</keyword>
<dbReference type="CDD" id="cd20341">
    <property type="entry name" value="BRcat_RBR_RNF14"/>
    <property type="match status" value="1"/>
</dbReference>
<dbReference type="InterPro" id="IPR002867">
    <property type="entry name" value="IBR_dom"/>
</dbReference>
<dbReference type="Pfam" id="PF01485">
    <property type="entry name" value="IBR"/>
    <property type="match status" value="1"/>
</dbReference>
<dbReference type="EMBL" id="QCYY01001203">
    <property type="protein sequence ID" value="ROT79686.1"/>
    <property type="molecule type" value="Genomic_DNA"/>
</dbReference>
<evidence type="ECO:0000256" key="10">
    <source>
        <dbReference type="ARBA" id="ARBA00044508"/>
    </source>
</evidence>
<feature type="domain" description="RING-type" evidence="15">
    <location>
        <begin position="250"/>
        <end position="483"/>
    </location>
</feature>
<evidence type="ECO:0000256" key="7">
    <source>
        <dbReference type="ARBA" id="ARBA00022771"/>
    </source>
</evidence>
<comment type="similarity">
    <text evidence="10">Belongs to the RBR family. RNF14 subfamily.</text>
</comment>
<dbReference type="PROSITE" id="PS50908">
    <property type="entry name" value="RWD"/>
    <property type="match status" value="1"/>
</dbReference>
<feature type="domain" description="RWD" evidence="14">
    <location>
        <begin position="10"/>
        <end position="147"/>
    </location>
</feature>
<keyword evidence="5" id="KW-0479">Metal-binding</keyword>
<evidence type="ECO:0000259" key="14">
    <source>
        <dbReference type="PROSITE" id="PS50908"/>
    </source>
</evidence>
<dbReference type="CDD" id="cd20354">
    <property type="entry name" value="Rcat_RBR_RNF14"/>
    <property type="match status" value="1"/>
</dbReference>
<feature type="compositionally biased region" description="Basic and acidic residues" evidence="12">
    <location>
        <begin position="185"/>
        <end position="199"/>
    </location>
</feature>
<keyword evidence="6" id="KW-0677">Repeat</keyword>
<dbReference type="SMART" id="SM00591">
    <property type="entry name" value="RWD"/>
    <property type="match status" value="1"/>
</dbReference>
<dbReference type="InterPro" id="IPR013083">
    <property type="entry name" value="Znf_RING/FYVE/PHD"/>
</dbReference>
<feature type="region of interest" description="Disordered" evidence="12">
    <location>
        <begin position="180"/>
        <end position="205"/>
    </location>
</feature>
<dbReference type="GO" id="GO:0008270">
    <property type="term" value="F:zinc ion binding"/>
    <property type="evidence" value="ECO:0007669"/>
    <property type="project" value="UniProtKB-KW"/>
</dbReference>
<dbReference type="PANTHER" id="PTHR11685">
    <property type="entry name" value="RBR FAMILY RING FINGER AND IBR DOMAIN-CONTAINING"/>
    <property type="match status" value="1"/>
</dbReference>
<reference evidence="16 17" key="2">
    <citation type="submission" date="2019-01" db="EMBL/GenBank/DDBJ databases">
        <title>The decoding of complex shrimp genome reveals the adaptation for benthos swimmer, frequently molting mechanism and breeding impact on genome.</title>
        <authorList>
            <person name="Sun Y."/>
            <person name="Gao Y."/>
            <person name="Yu Y."/>
        </authorList>
    </citation>
    <scope>NUCLEOTIDE SEQUENCE [LARGE SCALE GENOMIC DNA]</scope>
    <source>
        <tissue evidence="16">Muscle</tissue>
    </source>
</reference>
<dbReference type="OrthoDB" id="69641at2759"/>
<evidence type="ECO:0000256" key="3">
    <source>
        <dbReference type="ARBA" id="ARBA00012251"/>
    </source>
</evidence>
<feature type="domain" description="RING-type" evidence="13">
    <location>
        <begin position="254"/>
        <end position="303"/>
    </location>
</feature>
<dbReference type="InterPro" id="IPR016135">
    <property type="entry name" value="UBQ-conjugating_enzyme/RWD"/>
</dbReference>
<dbReference type="InterPro" id="IPR017907">
    <property type="entry name" value="Znf_RING_CS"/>
</dbReference>
<keyword evidence="8" id="KW-0833">Ubl conjugation pathway</keyword>
<dbReference type="Proteomes" id="UP000283509">
    <property type="component" value="Unassembled WGS sequence"/>
</dbReference>
<dbReference type="Gene3D" id="2.20.25.20">
    <property type="match status" value="1"/>
</dbReference>
<dbReference type="Gene3D" id="3.30.40.10">
    <property type="entry name" value="Zinc/RING finger domain, C3HC4 (zinc finger)"/>
    <property type="match status" value="1"/>
</dbReference>
<dbReference type="SMART" id="SM00647">
    <property type="entry name" value="IBR"/>
    <property type="match status" value="2"/>
</dbReference>
<dbReference type="CDD" id="cd23820">
    <property type="entry name" value="RWD_RNF14"/>
    <property type="match status" value="1"/>
</dbReference>
<evidence type="ECO:0000256" key="5">
    <source>
        <dbReference type="ARBA" id="ARBA00022723"/>
    </source>
</evidence>
<dbReference type="InterPro" id="IPR047548">
    <property type="entry name" value="Rcat_RBR_RNF14"/>
</dbReference>
<keyword evidence="4" id="KW-0808">Transferase</keyword>
<dbReference type="Pfam" id="PF05773">
    <property type="entry name" value="RWD"/>
    <property type="match status" value="1"/>
</dbReference>
<name>A0A3R7MEL9_PENVA</name>
<evidence type="ECO:0000313" key="16">
    <source>
        <dbReference type="EMBL" id="ROT79686.1"/>
    </source>
</evidence>
<keyword evidence="9" id="KW-0862">Zinc</keyword>
<dbReference type="Gene3D" id="3.10.110.10">
    <property type="entry name" value="Ubiquitin Conjugating Enzyme"/>
    <property type="match status" value="1"/>
</dbReference>
<organism evidence="16 17">
    <name type="scientific">Penaeus vannamei</name>
    <name type="common">Whiteleg shrimp</name>
    <name type="synonym">Litopenaeus vannamei</name>
    <dbReference type="NCBI Taxonomy" id="6689"/>
    <lineage>
        <taxon>Eukaryota</taxon>
        <taxon>Metazoa</taxon>
        <taxon>Ecdysozoa</taxon>
        <taxon>Arthropoda</taxon>
        <taxon>Crustacea</taxon>
        <taxon>Multicrustacea</taxon>
        <taxon>Malacostraca</taxon>
        <taxon>Eumalacostraca</taxon>
        <taxon>Eucarida</taxon>
        <taxon>Decapoda</taxon>
        <taxon>Dendrobranchiata</taxon>
        <taxon>Penaeoidea</taxon>
        <taxon>Penaeidae</taxon>
        <taxon>Penaeus</taxon>
    </lineage>
</organism>
<evidence type="ECO:0000256" key="9">
    <source>
        <dbReference type="ARBA" id="ARBA00022833"/>
    </source>
</evidence>
<dbReference type="InterPro" id="IPR044066">
    <property type="entry name" value="TRIAD_supradom"/>
</dbReference>
<dbReference type="EC" id="2.3.2.31" evidence="3"/>
<evidence type="ECO:0000256" key="1">
    <source>
        <dbReference type="ARBA" id="ARBA00001798"/>
    </source>
</evidence>
<comment type="caution">
    <text evidence="16">The sequence shown here is derived from an EMBL/GenBank/DDBJ whole genome shotgun (WGS) entry which is preliminary data.</text>
</comment>
<comment type="catalytic activity">
    <reaction evidence="1">
        <text>[E2 ubiquitin-conjugating enzyme]-S-ubiquitinyl-L-cysteine + [acceptor protein]-L-lysine = [E2 ubiquitin-conjugating enzyme]-L-cysteine + [acceptor protein]-N(6)-ubiquitinyl-L-lysine.</text>
        <dbReference type="EC" id="2.3.2.31"/>
    </reaction>
</comment>
<evidence type="ECO:0000256" key="11">
    <source>
        <dbReference type="PROSITE-ProRule" id="PRU00175"/>
    </source>
</evidence>
<reference evidence="16 17" key="1">
    <citation type="submission" date="2018-04" db="EMBL/GenBank/DDBJ databases">
        <authorList>
            <person name="Zhang X."/>
            <person name="Yuan J."/>
            <person name="Li F."/>
            <person name="Xiang J."/>
        </authorList>
    </citation>
    <scope>NUCLEOTIDE SEQUENCE [LARGE SCALE GENOMIC DNA]</scope>
    <source>
        <tissue evidence="16">Muscle</tissue>
    </source>
</reference>
<dbReference type="GO" id="GO:0061630">
    <property type="term" value="F:ubiquitin protein ligase activity"/>
    <property type="evidence" value="ECO:0007669"/>
    <property type="project" value="UniProtKB-EC"/>
</dbReference>
<dbReference type="CDD" id="cd16628">
    <property type="entry name" value="RING-HC_RBR_RNF14"/>
    <property type="match status" value="1"/>
</dbReference>
<dbReference type="InterPro" id="IPR031128">
    <property type="entry name" value="RNF14_RING-HC_Zfn"/>
</dbReference>
<dbReference type="FunFam" id="3.30.40.10:FF:000137">
    <property type="entry name" value="RanBP-type and C3HC4-type zinc finger-containing protein 1"/>
    <property type="match status" value="1"/>
</dbReference>
<dbReference type="Pfam" id="PF22191">
    <property type="entry name" value="IBR_1"/>
    <property type="match status" value="1"/>
</dbReference>
<gene>
    <name evidence="16" type="ORF">C7M84_001592</name>
</gene>
<dbReference type="PROSITE" id="PS00518">
    <property type="entry name" value="ZF_RING_1"/>
    <property type="match status" value="1"/>
</dbReference>
<accession>A0A3R7MEL9</accession>
<protein>
    <recommendedName>
        <fullName evidence="3">RBR-type E3 ubiquitin transferase</fullName>
        <ecNumber evidence="3">2.3.2.31</ecNumber>
    </recommendedName>
</protein>
<dbReference type="InterPro" id="IPR031127">
    <property type="entry name" value="E3_UB_ligase_RBR"/>
</dbReference>
<comment type="pathway">
    <text evidence="2">Protein modification; protein ubiquitination.</text>
</comment>
<dbReference type="PROSITE" id="PS51873">
    <property type="entry name" value="TRIAD"/>
    <property type="match status" value="1"/>
</dbReference>
<evidence type="ECO:0000313" key="17">
    <source>
        <dbReference type="Proteomes" id="UP000283509"/>
    </source>
</evidence>
<dbReference type="SUPFAM" id="SSF57850">
    <property type="entry name" value="RING/U-box"/>
    <property type="match status" value="3"/>
</dbReference>
<evidence type="ECO:0000256" key="2">
    <source>
        <dbReference type="ARBA" id="ARBA00004906"/>
    </source>
</evidence>
<dbReference type="AlphaFoldDB" id="A0A3R7MEL9"/>
<evidence type="ECO:0000259" key="13">
    <source>
        <dbReference type="PROSITE" id="PS50089"/>
    </source>
</evidence>
<dbReference type="PROSITE" id="PS50089">
    <property type="entry name" value="ZF_RING_2"/>
    <property type="match status" value="1"/>
</dbReference>
<dbReference type="InterPro" id="IPR006575">
    <property type="entry name" value="RWD_dom"/>
</dbReference>
<evidence type="ECO:0000259" key="15">
    <source>
        <dbReference type="PROSITE" id="PS51873"/>
    </source>
</evidence>
<evidence type="ECO:0000256" key="12">
    <source>
        <dbReference type="SAM" id="MobiDB-lite"/>
    </source>
</evidence>
<dbReference type="InterPro" id="IPR001841">
    <property type="entry name" value="Znf_RING"/>
</dbReference>
<evidence type="ECO:0000256" key="6">
    <source>
        <dbReference type="ARBA" id="ARBA00022737"/>
    </source>
</evidence>
<dbReference type="Gene3D" id="1.20.120.1750">
    <property type="match status" value="1"/>
</dbReference>
<dbReference type="SUPFAM" id="SSF54495">
    <property type="entry name" value="UBC-like"/>
    <property type="match status" value="1"/>
</dbReference>
<dbReference type="GO" id="GO:0016567">
    <property type="term" value="P:protein ubiquitination"/>
    <property type="evidence" value="ECO:0007669"/>
    <property type="project" value="InterPro"/>
</dbReference>
<proteinExistence type="inferred from homology"/>
<evidence type="ECO:0000256" key="8">
    <source>
        <dbReference type="ARBA" id="ARBA00022786"/>
    </source>
</evidence>